<accession>A0A852U8T6</accession>
<gene>
    <name evidence="11" type="ORF">HDA32_005634</name>
</gene>
<keyword evidence="4" id="KW-0997">Cell inner membrane</keyword>
<proteinExistence type="inferred from homology"/>
<dbReference type="GO" id="GO:0022857">
    <property type="term" value="F:transmembrane transporter activity"/>
    <property type="evidence" value="ECO:0007669"/>
    <property type="project" value="TreeGrafter"/>
</dbReference>
<evidence type="ECO:0000256" key="9">
    <source>
        <dbReference type="SAM" id="Phobius"/>
    </source>
</evidence>
<dbReference type="InterPro" id="IPR007387">
    <property type="entry name" value="TRAP_DctQ"/>
</dbReference>
<keyword evidence="6 9" id="KW-1133">Transmembrane helix</keyword>
<organism evidence="11 12">
    <name type="scientific">Spinactinospora alkalitolerans</name>
    <dbReference type="NCBI Taxonomy" id="687207"/>
    <lineage>
        <taxon>Bacteria</taxon>
        <taxon>Bacillati</taxon>
        <taxon>Actinomycetota</taxon>
        <taxon>Actinomycetes</taxon>
        <taxon>Streptosporangiales</taxon>
        <taxon>Nocardiopsidaceae</taxon>
        <taxon>Spinactinospora</taxon>
    </lineage>
</organism>
<reference evidence="11 12" key="1">
    <citation type="submission" date="2020-07" db="EMBL/GenBank/DDBJ databases">
        <title>Sequencing the genomes of 1000 actinobacteria strains.</title>
        <authorList>
            <person name="Klenk H.-P."/>
        </authorList>
    </citation>
    <scope>NUCLEOTIDE SEQUENCE [LARGE SCALE GENOMIC DNA]</scope>
    <source>
        <strain evidence="11 12">CXB654</strain>
    </source>
</reference>
<dbReference type="Pfam" id="PF04290">
    <property type="entry name" value="DctQ"/>
    <property type="match status" value="1"/>
</dbReference>
<comment type="similarity">
    <text evidence="8">Belongs to the TRAP transporter small permease family.</text>
</comment>
<evidence type="ECO:0000256" key="6">
    <source>
        <dbReference type="ARBA" id="ARBA00022989"/>
    </source>
</evidence>
<dbReference type="RefSeq" id="WP_179645980.1">
    <property type="nucleotide sequence ID" value="NZ_BAAAYY010000006.1"/>
</dbReference>
<dbReference type="EMBL" id="JACCCC010000001">
    <property type="protein sequence ID" value="NYE50514.1"/>
    <property type="molecule type" value="Genomic_DNA"/>
</dbReference>
<name>A0A852U8T6_9ACTN</name>
<feature type="transmembrane region" description="Helical" evidence="9">
    <location>
        <begin position="15"/>
        <end position="36"/>
    </location>
</feature>
<evidence type="ECO:0000256" key="5">
    <source>
        <dbReference type="ARBA" id="ARBA00022692"/>
    </source>
</evidence>
<evidence type="ECO:0000256" key="7">
    <source>
        <dbReference type="ARBA" id="ARBA00023136"/>
    </source>
</evidence>
<evidence type="ECO:0000313" key="11">
    <source>
        <dbReference type="EMBL" id="NYE50514.1"/>
    </source>
</evidence>
<feature type="transmembrane region" description="Helical" evidence="9">
    <location>
        <begin position="129"/>
        <end position="149"/>
    </location>
</feature>
<evidence type="ECO:0000256" key="1">
    <source>
        <dbReference type="ARBA" id="ARBA00004429"/>
    </source>
</evidence>
<dbReference type="AlphaFoldDB" id="A0A852U8T6"/>
<evidence type="ECO:0000256" key="3">
    <source>
        <dbReference type="ARBA" id="ARBA00022475"/>
    </source>
</evidence>
<keyword evidence="3" id="KW-1003">Cell membrane</keyword>
<evidence type="ECO:0000313" key="12">
    <source>
        <dbReference type="Proteomes" id="UP000589036"/>
    </source>
</evidence>
<dbReference type="PANTHER" id="PTHR35011:SF10">
    <property type="entry name" value="TRAP TRANSPORTER SMALL PERMEASE PROTEIN"/>
    <property type="match status" value="1"/>
</dbReference>
<dbReference type="GO" id="GO:0015740">
    <property type="term" value="P:C4-dicarboxylate transport"/>
    <property type="evidence" value="ECO:0007669"/>
    <property type="project" value="TreeGrafter"/>
</dbReference>
<evidence type="ECO:0000256" key="4">
    <source>
        <dbReference type="ARBA" id="ARBA00022519"/>
    </source>
</evidence>
<dbReference type="GO" id="GO:0005886">
    <property type="term" value="C:plasma membrane"/>
    <property type="evidence" value="ECO:0007669"/>
    <property type="project" value="UniProtKB-SubCell"/>
</dbReference>
<comment type="caution">
    <text evidence="11">The sequence shown here is derived from an EMBL/GenBank/DDBJ whole genome shotgun (WGS) entry which is preliminary data.</text>
</comment>
<keyword evidence="12" id="KW-1185">Reference proteome</keyword>
<dbReference type="PANTHER" id="PTHR35011">
    <property type="entry name" value="2,3-DIKETO-L-GULONATE TRAP TRANSPORTER SMALL PERMEASE PROTEIN YIAM"/>
    <property type="match status" value="1"/>
</dbReference>
<sequence>MTELVAVTDRFSRSLAHIGGTALVAMMLLLVANIVLRTFAAPIQSTYEVVSMAGLVVSALALGEAQVHRSHVSVDIVTNRLGRRVRLVIGAVVTLASIALFVQLALSLLGYGLTMYATGSATEALRIPLWPLVCLLLVGVLGLLAALIGDLGRVTRSWRSPSAEADIW</sequence>
<keyword evidence="2" id="KW-0813">Transport</keyword>
<protein>
    <submittedName>
        <fullName evidence="11">TRAP-type C4-dicarboxylate transport system permease small subunit</fullName>
    </submittedName>
</protein>
<dbReference type="InterPro" id="IPR055348">
    <property type="entry name" value="DctQ"/>
</dbReference>
<comment type="subcellular location">
    <subcellularLocation>
        <location evidence="1">Cell inner membrane</location>
        <topology evidence="1">Multi-pass membrane protein</topology>
    </subcellularLocation>
</comment>
<keyword evidence="7 9" id="KW-0472">Membrane</keyword>
<evidence type="ECO:0000256" key="8">
    <source>
        <dbReference type="ARBA" id="ARBA00038436"/>
    </source>
</evidence>
<feature type="transmembrane region" description="Helical" evidence="9">
    <location>
        <begin position="87"/>
        <end position="109"/>
    </location>
</feature>
<keyword evidence="5 9" id="KW-0812">Transmembrane</keyword>
<evidence type="ECO:0000256" key="2">
    <source>
        <dbReference type="ARBA" id="ARBA00022448"/>
    </source>
</evidence>
<evidence type="ECO:0000259" key="10">
    <source>
        <dbReference type="Pfam" id="PF04290"/>
    </source>
</evidence>
<feature type="domain" description="Tripartite ATP-independent periplasmic transporters DctQ component" evidence="10">
    <location>
        <begin position="26"/>
        <end position="154"/>
    </location>
</feature>
<dbReference type="Proteomes" id="UP000589036">
    <property type="component" value="Unassembled WGS sequence"/>
</dbReference>